<feature type="domain" description="Bacterial bifunctional deaminase-reductase C-terminal" evidence="1">
    <location>
        <begin position="6"/>
        <end position="188"/>
    </location>
</feature>
<reference evidence="2 3" key="1">
    <citation type="submission" date="2018-12" db="EMBL/GenBank/DDBJ databases">
        <authorList>
            <person name="Li F."/>
        </authorList>
    </citation>
    <scope>NUCLEOTIDE SEQUENCE [LARGE SCALE GENOMIC DNA]</scope>
    <source>
        <strain evidence="2 3">EGI 6500705</strain>
    </source>
</reference>
<name>A0A3S0X4U6_9MICO</name>
<comment type="caution">
    <text evidence="2">The sequence shown here is derived from an EMBL/GenBank/DDBJ whole genome shotgun (WGS) entry which is preliminary data.</text>
</comment>
<dbReference type="GO" id="GO:0008703">
    <property type="term" value="F:5-amino-6-(5-phosphoribosylamino)uracil reductase activity"/>
    <property type="evidence" value="ECO:0007669"/>
    <property type="project" value="InterPro"/>
</dbReference>
<dbReference type="PANTHER" id="PTHR38011:SF11">
    <property type="entry name" value="2,5-DIAMINO-6-RIBOSYLAMINO-4(3H)-PYRIMIDINONE 5'-PHOSPHATE REDUCTASE"/>
    <property type="match status" value="1"/>
</dbReference>
<dbReference type="Pfam" id="PF01872">
    <property type="entry name" value="RibD_C"/>
    <property type="match status" value="1"/>
</dbReference>
<evidence type="ECO:0000259" key="1">
    <source>
        <dbReference type="Pfam" id="PF01872"/>
    </source>
</evidence>
<dbReference type="InterPro" id="IPR024072">
    <property type="entry name" value="DHFR-like_dom_sf"/>
</dbReference>
<gene>
    <name evidence="2" type="ORF">ELQ94_14630</name>
</gene>
<dbReference type="InterPro" id="IPR050765">
    <property type="entry name" value="Riboflavin_Biosynth_HTPR"/>
</dbReference>
<organism evidence="2 3">
    <name type="scientific">Labedella endophytica</name>
    <dbReference type="NCBI Taxonomy" id="1523160"/>
    <lineage>
        <taxon>Bacteria</taxon>
        <taxon>Bacillati</taxon>
        <taxon>Actinomycetota</taxon>
        <taxon>Actinomycetes</taxon>
        <taxon>Micrococcales</taxon>
        <taxon>Microbacteriaceae</taxon>
        <taxon>Labedella</taxon>
    </lineage>
</organism>
<keyword evidence="3" id="KW-1185">Reference proteome</keyword>
<dbReference type="SUPFAM" id="SSF53597">
    <property type="entry name" value="Dihydrofolate reductase-like"/>
    <property type="match status" value="1"/>
</dbReference>
<dbReference type="RefSeq" id="WP_127051097.1">
    <property type="nucleotide sequence ID" value="NZ_RZGZ01000004.1"/>
</dbReference>
<proteinExistence type="predicted"/>
<dbReference type="GO" id="GO:0009231">
    <property type="term" value="P:riboflavin biosynthetic process"/>
    <property type="evidence" value="ECO:0007669"/>
    <property type="project" value="InterPro"/>
</dbReference>
<sequence length="198" mass="21602">MGRLLYSTIASLDGYITDADGEFDWAEPDPEVHAFINDLERPVGTYLYGRRTYEVMAYWETAALDPASEPEGPDAERAAVALDYAELWRAAEKVVYSTSLEEVSTARTRLERTFDPDAVRALVAASDTDVGLGGAMLAAEAMRAGLVDEYHVFTFPVIVGGGTPHYPAGVRANLQLLESRTFASGVVYARYAVREVAP</sequence>
<dbReference type="PANTHER" id="PTHR38011">
    <property type="entry name" value="DIHYDROFOLATE REDUCTASE FAMILY PROTEIN (AFU_ORTHOLOGUE AFUA_8G06820)"/>
    <property type="match status" value="1"/>
</dbReference>
<accession>A0A3S0X4U6</accession>
<protein>
    <submittedName>
        <fullName evidence="2">Deaminase</fullName>
    </submittedName>
</protein>
<dbReference type="OrthoDB" id="7949219at2"/>
<evidence type="ECO:0000313" key="3">
    <source>
        <dbReference type="Proteomes" id="UP000274909"/>
    </source>
</evidence>
<dbReference type="Gene3D" id="3.40.430.10">
    <property type="entry name" value="Dihydrofolate Reductase, subunit A"/>
    <property type="match status" value="1"/>
</dbReference>
<evidence type="ECO:0000313" key="2">
    <source>
        <dbReference type="EMBL" id="RUQ98244.1"/>
    </source>
</evidence>
<dbReference type="Proteomes" id="UP000274909">
    <property type="component" value="Unassembled WGS sequence"/>
</dbReference>
<dbReference type="EMBL" id="RZGZ01000004">
    <property type="protein sequence ID" value="RUQ98244.1"/>
    <property type="molecule type" value="Genomic_DNA"/>
</dbReference>
<dbReference type="AlphaFoldDB" id="A0A3S0X4U6"/>
<dbReference type="InterPro" id="IPR002734">
    <property type="entry name" value="RibDG_C"/>
</dbReference>